<dbReference type="AlphaFoldDB" id="A0A2N8TE13"/>
<dbReference type="EMBL" id="POUC01000493">
    <property type="protein sequence ID" value="PNG17251.1"/>
    <property type="molecule type" value="Genomic_DNA"/>
</dbReference>
<keyword evidence="3" id="KW-1185">Reference proteome</keyword>
<dbReference type="Pfam" id="PF12680">
    <property type="entry name" value="SnoaL_2"/>
    <property type="match status" value="1"/>
</dbReference>
<evidence type="ECO:0000313" key="2">
    <source>
        <dbReference type="EMBL" id="PNG17251.1"/>
    </source>
</evidence>
<dbReference type="Proteomes" id="UP000235943">
    <property type="component" value="Unassembled WGS sequence"/>
</dbReference>
<dbReference type="SUPFAM" id="SSF54427">
    <property type="entry name" value="NTF2-like"/>
    <property type="match status" value="1"/>
</dbReference>
<sequence length="136" mass="15302">MGTSFEGARVMVQSTEPLDVARKYFDVLSAKDFATVAAGLADDMVWRQPVLWHLSLWRGCRRDARRHAVCQPRDFRDLTDRSARHPRPLAAAPVHFSGTRHGETVNQGGIDLLRVEGERIAEVWLFSSDPVEADAF</sequence>
<proteinExistence type="predicted"/>
<gene>
    <name evidence="2" type="ORF">C1J00_37565</name>
</gene>
<dbReference type="Gene3D" id="3.10.450.50">
    <property type="match status" value="1"/>
</dbReference>
<feature type="domain" description="SnoaL-like" evidence="1">
    <location>
        <begin position="21"/>
        <end position="123"/>
    </location>
</feature>
<evidence type="ECO:0000313" key="3">
    <source>
        <dbReference type="Proteomes" id="UP000235943"/>
    </source>
</evidence>
<accession>A0A2N8TE13</accession>
<name>A0A2N8TE13_9ACTN</name>
<reference evidence="2 3" key="1">
    <citation type="submission" date="2018-01" db="EMBL/GenBank/DDBJ databases">
        <title>Draft genome sequence of Streptomyces sp. 13K301.</title>
        <authorList>
            <person name="Sahin N."/>
            <person name="Saygin H."/>
            <person name="Ay H."/>
        </authorList>
    </citation>
    <scope>NUCLEOTIDE SEQUENCE [LARGE SCALE GENOMIC DNA]</scope>
    <source>
        <strain evidence="2 3">13K301</strain>
    </source>
</reference>
<keyword evidence="2" id="KW-0413">Isomerase</keyword>
<evidence type="ECO:0000259" key="1">
    <source>
        <dbReference type="Pfam" id="PF12680"/>
    </source>
</evidence>
<comment type="caution">
    <text evidence="2">The sequence shown here is derived from an EMBL/GenBank/DDBJ whole genome shotgun (WGS) entry which is preliminary data.</text>
</comment>
<dbReference type="GO" id="GO:0016853">
    <property type="term" value="F:isomerase activity"/>
    <property type="evidence" value="ECO:0007669"/>
    <property type="project" value="UniProtKB-KW"/>
</dbReference>
<dbReference type="InterPro" id="IPR032710">
    <property type="entry name" value="NTF2-like_dom_sf"/>
</dbReference>
<dbReference type="OrthoDB" id="8375282at2"/>
<organism evidence="2 3">
    <name type="scientific">Streptomyces cahuitamycinicus</name>
    <dbReference type="NCBI Taxonomy" id="2070367"/>
    <lineage>
        <taxon>Bacteria</taxon>
        <taxon>Bacillati</taxon>
        <taxon>Actinomycetota</taxon>
        <taxon>Actinomycetes</taxon>
        <taxon>Kitasatosporales</taxon>
        <taxon>Streptomycetaceae</taxon>
        <taxon>Streptomyces</taxon>
    </lineage>
</organism>
<protein>
    <submittedName>
        <fullName evidence="2">Ketosteroid isomerase</fullName>
    </submittedName>
</protein>
<dbReference type="InterPro" id="IPR037401">
    <property type="entry name" value="SnoaL-like"/>
</dbReference>